<dbReference type="InterPro" id="IPR013579">
    <property type="entry name" value="FAST_2"/>
</dbReference>
<sequence length="845" mass="96829">MLRLRALWRHPCRALHVGRANRDQILEQLRVCSAEVQVFDVVGKHKAKLGAGHVAGALGMLWQFQKEKPHILRTLEMIRTHPQFLTLCVLAENKIAVMDDSAVVDMLYNVLRLTVEPHDSLVQQLVTEAWNRLDRLQLSTLSKFAVCLSDQHLHHSPLMGQITDILSQKLESVEDIRVLTNLMVSVSTLASPHLRDRLIERADALLDTMNPSLHRNSRRVVQFLRNIRYCYRPLLEKCNRVFLHGIGDMDAESIGIILGLYQSLQFNSCDFRLAVRERLAELSDTCTDPNSFSKYFAALGPLARLETREGLESSALLLVDELNPQQALAVVETLEETQCRNLQLITKIASVLHRNLDVFRPAEIARITQALIVLHYQSPEMFTKLRSKLVGHLEVSVIPQEVAMLTRVLSMLPCPRVEETVTSRVKAVLPQCNLNELNSIAQAAARWARGSIPSYHHSTPGTYVQLLQVLSRCGLERVRMAHRLDLLLEELKYVSGEWFEEVLLEETMVTLQRLKGQITFNDLPELCMVLTRSGYLFPSLMDHIASITMENIHKVRQAGQTIPIHYSTTYSILLPFSVLNYDPPNGEFFETCIENFTPYIGLFDPHLLVLLACCLAVADYFPESLIREIFTVDFLTKLDSQLETLPDTLNMRIRLRLMELNRAVCLECPEFQVPWFHERYCLQMQKKGHGVISPFQQQIHKMLGEVLGGMNYAKVAVLTPYFYTVDFECVLDRYMRPVPIAEHSQLQVTEEEKVQWGLGSAWKEQNELPAGAQRIAVDFLDSRSFCRNSGHMKGDAVMRKRHLEILGYHVVQIPHLEWNSMELSNMEAWKEYLRKKIFTEYSKSV</sequence>
<dbReference type="GO" id="GO:0044528">
    <property type="term" value="P:regulation of mitochondrial mRNA stability"/>
    <property type="evidence" value="ECO:0007669"/>
    <property type="project" value="InterPro"/>
</dbReference>
<dbReference type="PANTHER" id="PTHR21228:SF29">
    <property type="entry name" value="FAST KINASE DOMAIN-CONTAINING PROTEIN 1, MITOCHONDRIAL"/>
    <property type="match status" value="1"/>
</dbReference>
<keyword evidence="5" id="KW-1185">Reference proteome</keyword>
<dbReference type="AlphaFoldDB" id="A0A8C9T708"/>
<dbReference type="GeneTree" id="ENSGT01030000234607"/>
<dbReference type="Proteomes" id="UP000694397">
    <property type="component" value="Chromosome 12"/>
</dbReference>
<dbReference type="SMART" id="SM00952">
    <property type="entry name" value="RAP"/>
    <property type="match status" value="1"/>
</dbReference>
<comment type="subcellular location">
    <subcellularLocation>
        <location evidence="1">Mitochondrion</location>
    </subcellularLocation>
</comment>
<dbReference type="Pfam" id="PF08373">
    <property type="entry name" value="RAP"/>
    <property type="match status" value="1"/>
</dbReference>
<dbReference type="InterPro" id="IPR010622">
    <property type="entry name" value="FAST_Leu-rich"/>
</dbReference>
<proteinExistence type="predicted"/>
<accession>A0A8C9T708</accession>
<evidence type="ECO:0000259" key="3">
    <source>
        <dbReference type="PROSITE" id="PS51286"/>
    </source>
</evidence>
<evidence type="ECO:0000313" key="5">
    <source>
        <dbReference type="Proteomes" id="UP000694397"/>
    </source>
</evidence>
<gene>
    <name evidence="4" type="primary">FASTKD1</name>
    <name evidence="4" type="synonym">fastkd1</name>
</gene>
<feature type="domain" description="RAP" evidence="3">
    <location>
        <begin position="775"/>
        <end position="835"/>
    </location>
</feature>
<evidence type="ECO:0000256" key="1">
    <source>
        <dbReference type="ARBA" id="ARBA00004173"/>
    </source>
</evidence>
<dbReference type="PANTHER" id="PTHR21228">
    <property type="entry name" value="FAST LEU-RICH DOMAIN-CONTAINING"/>
    <property type="match status" value="1"/>
</dbReference>
<reference evidence="4" key="2">
    <citation type="submission" date="2025-08" db="UniProtKB">
        <authorList>
            <consortium name="Ensembl"/>
        </authorList>
    </citation>
    <scope>IDENTIFICATION</scope>
</reference>
<dbReference type="Pfam" id="PF08368">
    <property type="entry name" value="FAST_2"/>
    <property type="match status" value="1"/>
</dbReference>
<dbReference type="GO" id="GO:0003723">
    <property type="term" value="F:RNA binding"/>
    <property type="evidence" value="ECO:0007669"/>
    <property type="project" value="TreeGrafter"/>
</dbReference>
<dbReference type="OrthoDB" id="385235at2759"/>
<dbReference type="InterPro" id="IPR050870">
    <property type="entry name" value="FAST_kinase"/>
</dbReference>
<dbReference type="GO" id="GO:0000963">
    <property type="term" value="P:mitochondrial RNA processing"/>
    <property type="evidence" value="ECO:0007669"/>
    <property type="project" value="TreeGrafter"/>
</dbReference>
<dbReference type="Ensembl" id="ENSSFOT00015064121.1">
    <property type="protein sequence ID" value="ENSSFOP00015049471.1"/>
    <property type="gene ID" value="ENSSFOG00015022149.2"/>
</dbReference>
<reference evidence="4" key="3">
    <citation type="submission" date="2025-09" db="UniProtKB">
        <authorList>
            <consortium name="Ensembl"/>
        </authorList>
    </citation>
    <scope>IDENTIFICATION</scope>
</reference>
<evidence type="ECO:0000256" key="2">
    <source>
        <dbReference type="ARBA" id="ARBA00023128"/>
    </source>
</evidence>
<dbReference type="PROSITE" id="PS51286">
    <property type="entry name" value="RAP"/>
    <property type="match status" value="1"/>
</dbReference>
<dbReference type="Pfam" id="PF06743">
    <property type="entry name" value="FAST_1"/>
    <property type="match status" value="1"/>
</dbReference>
<dbReference type="InterPro" id="IPR013584">
    <property type="entry name" value="RAP"/>
</dbReference>
<dbReference type="GO" id="GO:0035770">
    <property type="term" value="C:ribonucleoprotein granule"/>
    <property type="evidence" value="ECO:0007669"/>
    <property type="project" value="TreeGrafter"/>
</dbReference>
<evidence type="ECO:0000313" key="4">
    <source>
        <dbReference type="Ensembl" id="ENSSFOP00015049471.1"/>
    </source>
</evidence>
<keyword evidence="2" id="KW-0496">Mitochondrion</keyword>
<name>A0A8C9T708_SCLFO</name>
<dbReference type="GO" id="GO:0005759">
    <property type="term" value="C:mitochondrial matrix"/>
    <property type="evidence" value="ECO:0007669"/>
    <property type="project" value="TreeGrafter"/>
</dbReference>
<reference evidence="4 5" key="1">
    <citation type="submission" date="2019-04" db="EMBL/GenBank/DDBJ databases">
        <authorList>
            <consortium name="Wellcome Sanger Institute Data Sharing"/>
        </authorList>
    </citation>
    <scope>NUCLEOTIDE SEQUENCE [LARGE SCALE GENOMIC DNA]</scope>
</reference>
<protein>
    <submittedName>
        <fullName evidence="4">FAST kinase domains 1</fullName>
    </submittedName>
</protein>
<organism evidence="4 5">
    <name type="scientific">Scleropages formosus</name>
    <name type="common">Asian bonytongue</name>
    <name type="synonym">Osteoglossum formosum</name>
    <dbReference type="NCBI Taxonomy" id="113540"/>
    <lineage>
        <taxon>Eukaryota</taxon>
        <taxon>Metazoa</taxon>
        <taxon>Chordata</taxon>
        <taxon>Craniata</taxon>
        <taxon>Vertebrata</taxon>
        <taxon>Euteleostomi</taxon>
        <taxon>Actinopterygii</taxon>
        <taxon>Neopterygii</taxon>
        <taxon>Teleostei</taxon>
        <taxon>Osteoglossocephala</taxon>
        <taxon>Osteoglossomorpha</taxon>
        <taxon>Osteoglossiformes</taxon>
        <taxon>Osteoglossidae</taxon>
        <taxon>Scleropages</taxon>
    </lineage>
</organism>